<dbReference type="AlphaFoldDB" id="A0AAJ8K224"/>
<reference evidence="6" key="1">
    <citation type="submission" date="2013-07" db="EMBL/GenBank/DDBJ databases">
        <authorList>
            <consortium name="The Broad Institute Genome Sequencing Platform"/>
            <person name="Cuomo C."/>
            <person name="Litvintseva A."/>
            <person name="Chen Y."/>
            <person name="Heitman J."/>
            <person name="Sun S."/>
            <person name="Springer D."/>
            <person name="Dromer F."/>
            <person name="Young S.K."/>
            <person name="Zeng Q."/>
            <person name="Gargeya S."/>
            <person name="Fitzgerald M."/>
            <person name="Abouelleil A."/>
            <person name="Alvarado L."/>
            <person name="Berlin A.M."/>
            <person name="Chapman S.B."/>
            <person name="Dewar J."/>
            <person name="Goldberg J."/>
            <person name="Griggs A."/>
            <person name="Gujja S."/>
            <person name="Hansen M."/>
            <person name="Howarth C."/>
            <person name="Imamovic A."/>
            <person name="Larimer J."/>
            <person name="McCowan C."/>
            <person name="Murphy C."/>
            <person name="Pearson M."/>
            <person name="Priest M."/>
            <person name="Roberts A."/>
            <person name="Saif S."/>
            <person name="Shea T."/>
            <person name="Sykes S."/>
            <person name="Wortman J."/>
            <person name="Nusbaum C."/>
            <person name="Birren B."/>
        </authorList>
    </citation>
    <scope>NUCLEOTIDE SEQUENCE</scope>
    <source>
        <strain evidence="6">CBS 10118</strain>
    </source>
</reference>
<keyword evidence="7" id="KW-1185">Reference proteome</keyword>
<dbReference type="RefSeq" id="XP_065725365.1">
    <property type="nucleotide sequence ID" value="XM_065869293.1"/>
</dbReference>
<keyword evidence="3" id="KW-0862">Zinc</keyword>
<dbReference type="PANTHER" id="PTHR33337">
    <property type="entry name" value="GFA DOMAIN-CONTAINING PROTEIN"/>
    <property type="match status" value="1"/>
</dbReference>
<keyword evidence="4" id="KW-0456">Lyase</keyword>
<dbReference type="GO" id="GO:0046872">
    <property type="term" value="F:metal ion binding"/>
    <property type="evidence" value="ECO:0007669"/>
    <property type="project" value="UniProtKB-KW"/>
</dbReference>
<dbReference type="InterPro" id="IPR006913">
    <property type="entry name" value="CENP-V/GFA"/>
</dbReference>
<evidence type="ECO:0000313" key="7">
    <source>
        <dbReference type="Proteomes" id="UP000092730"/>
    </source>
</evidence>
<organism evidence="6 7">
    <name type="scientific">Kwoniella bestiolae CBS 10118</name>
    <dbReference type="NCBI Taxonomy" id="1296100"/>
    <lineage>
        <taxon>Eukaryota</taxon>
        <taxon>Fungi</taxon>
        <taxon>Dikarya</taxon>
        <taxon>Basidiomycota</taxon>
        <taxon>Agaricomycotina</taxon>
        <taxon>Tremellomycetes</taxon>
        <taxon>Tremellales</taxon>
        <taxon>Cryptococcaceae</taxon>
        <taxon>Kwoniella</taxon>
    </lineage>
</organism>
<evidence type="ECO:0000313" key="6">
    <source>
        <dbReference type="EMBL" id="WVW79465.1"/>
    </source>
</evidence>
<dbReference type="GeneID" id="30204517"/>
<dbReference type="EMBL" id="CP144541">
    <property type="protein sequence ID" value="WVW79465.1"/>
    <property type="molecule type" value="Genomic_DNA"/>
</dbReference>
<evidence type="ECO:0000256" key="2">
    <source>
        <dbReference type="ARBA" id="ARBA00022723"/>
    </source>
</evidence>
<evidence type="ECO:0000259" key="5">
    <source>
        <dbReference type="PROSITE" id="PS51891"/>
    </source>
</evidence>
<dbReference type="SUPFAM" id="SSF51316">
    <property type="entry name" value="Mss4-like"/>
    <property type="match status" value="1"/>
</dbReference>
<dbReference type="Pfam" id="PF04828">
    <property type="entry name" value="GFA"/>
    <property type="match status" value="1"/>
</dbReference>
<evidence type="ECO:0000256" key="3">
    <source>
        <dbReference type="ARBA" id="ARBA00022833"/>
    </source>
</evidence>
<dbReference type="InterPro" id="IPR011057">
    <property type="entry name" value="Mss4-like_sf"/>
</dbReference>
<sequence>MPHVGSCYCGSVTIKVLSTHDVQYACHCEDCKKTTGSAFSTCILPKISDVESNGRIQTYDSKGPSGNIVTRMFCPKCGSAIAQKSITFGDNIVILTGNLPDFQTIPFGAELFVRNRFTALPPISGAEQAQTLPSA</sequence>
<feature type="domain" description="CENP-V/GFA" evidence="5">
    <location>
        <begin position="3"/>
        <end position="124"/>
    </location>
</feature>
<dbReference type="KEGG" id="kbi:30204517"/>
<dbReference type="PANTHER" id="PTHR33337:SF30">
    <property type="entry name" value="DUF636 DOMAIN PROTEIN (AFU_ORTHOLOGUE AFUA_1G03180)"/>
    <property type="match status" value="1"/>
</dbReference>
<evidence type="ECO:0000256" key="4">
    <source>
        <dbReference type="ARBA" id="ARBA00023239"/>
    </source>
</evidence>
<dbReference type="GO" id="GO:0016846">
    <property type="term" value="F:carbon-sulfur lyase activity"/>
    <property type="evidence" value="ECO:0007669"/>
    <property type="project" value="InterPro"/>
</dbReference>
<dbReference type="Proteomes" id="UP000092730">
    <property type="component" value="Chromosome 1"/>
</dbReference>
<name>A0AAJ8K224_9TREE</name>
<comment type="similarity">
    <text evidence="1">Belongs to the Gfa family.</text>
</comment>
<protein>
    <recommendedName>
        <fullName evidence="5">CENP-V/GFA domain-containing protein</fullName>
    </recommendedName>
</protein>
<keyword evidence="2" id="KW-0479">Metal-binding</keyword>
<accession>A0AAJ8K224</accession>
<reference evidence="6" key="2">
    <citation type="submission" date="2024-02" db="EMBL/GenBank/DDBJ databases">
        <title>Comparative genomics of Cryptococcus and Kwoniella reveals pathogenesis evolution and contrasting modes of karyotype evolution via chromosome fusion or intercentromeric recombination.</title>
        <authorList>
            <person name="Coelho M.A."/>
            <person name="David-Palma M."/>
            <person name="Shea T."/>
            <person name="Bowers K."/>
            <person name="McGinley-Smith S."/>
            <person name="Mohammad A.W."/>
            <person name="Gnirke A."/>
            <person name="Yurkov A.M."/>
            <person name="Nowrousian M."/>
            <person name="Sun S."/>
            <person name="Cuomo C.A."/>
            <person name="Heitman J."/>
        </authorList>
    </citation>
    <scope>NUCLEOTIDE SEQUENCE</scope>
    <source>
        <strain evidence="6">CBS 10118</strain>
    </source>
</reference>
<dbReference type="PROSITE" id="PS51891">
    <property type="entry name" value="CENP_V_GFA"/>
    <property type="match status" value="1"/>
</dbReference>
<evidence type="ECO:0000256" key="1">
    <source>
        <dbReference type="ARBA" id="ARBA00005495"/>
    </source>
</evidence>
<gene>
    <name evidence="6" type="ORF">I302_101434</name>
</gene>
<proteinExistence type="inferred from homology"/>
<dbReference type="Gene3D" id="3.90.1590.10">
    <property type="entry name" value="glutathione-dependent formaldehyde- activating enzyme (gfa)"/>
    <property type="match status" value="1"/>
</dbReference>